<organism evidence="1 2">
    <name type="scientific">Raoultella terrigena</name>
    <name type="common">Klebsiella terrigena</name>
    <dbReference type="NCBI Taxonomy" id="577"/>
    <lineage>
        <taxon>Bacteria</taxon>
        <taxon>Pseudomonadati</taxon>
        <taxon>Pseudomonadota</taxon>
        <taxon>Gammaproteobacteria</taxon>
        <taxon>Enterobacterales</taxon>
        <taxon>Enterobacteriaceae</taxon>
        <taxon>Klebsiella/Raoultella group</taxon>
        <taxon>Raoultella</taxon>
    </lineage>
</organism>
<name>A0A3P8IWT8_RAOTE</name>
<protein>
    <submittedName>
        <fullName evidence="1">Phage-related lysozyme (Muraminidase)</fullName>
    </submittedName>
</protein>
<dbReference type="AlphaFoldDB" id="A0A3P8IWT8"/>
<evidence type="ECO:0000313" key="1">
    <source>
        <dbReference type="EMBL" id="VDR26604.1"/>
    </source>
</evidence>
<proteinExistence type="predicted"/>
<dbReference type="Proteomes" id="UP000274346">
    <property type="component" value="Chromosome"/>
</dbReference>
<reference evidence="1 2" key="1">
    <citation type="submission" date="2018-12" db="EMBL/GenBank/DDBJ databases">
        <authorList>
            <consortium name="Pathogen Informatics"/>
        </authorList>
    </citation>
    <scope>NUCLEOTIDE SEQUENCE [LARGE SCALE GENOMIC DNA]</scope>
    <source>
        <strain evidence="1 2">NCTC13098</strain>
    </source>
</reference>
<dbReference type="EMBL" id="LR131271">
    <property type="protein sequence ID" value="VDR26604.1"/>
    <property type="molecule type" value="Genomic_DNA"/>
</dbReference>
<dbReference type="KEGG" id="rtg:NCTC13098_02955"/>
<accession>A0A3P8IWT8</accession>
<gene>
    <name evidence="1" type="ORF">NCTC13098_02955</name>
</gene>
<evidence type="ECO:0000313" key="2">
    <source>
        <dbReference type="Proteomes" id="UP000274346"/>
    </source>
</evidence>
<sequence>MLQGAKVEWDDTDTSLRMTSRGRNYGLVTFLGGAQEGKKSKTSLQPGQQYWILVDKKNVIPAKGNATRPAWWRQLLPPFTQTMQFDSVICPTPYAIKAGDAVGHLGYSQAPTEGGYESRYQVHIECLSMDDNLETFLTNPEKVGQADPVWLKCPAGLLLYERNARTGEFKSQGRTSEGEAILKLGQVKTEQDAKKQDYYYLPFANGYVPADGKGVEKLSQYDFEKLGFKIIKDEPTTFDYLDGKTPPNGLVKRIFETLLVAAKADPRMSHRSVPFNYQRLLNKIESGDTPYSGSRISECNAKSVLP</sequence>